<feature type="transmembrane region" description="Helical" evidence="1">
    <location>
        <begin position="21"/>
        <end position="46"/>
    </location>
</feature>
<reference evidence="4 5" key="1">
    <citation type="submission" date="2025-05" db="UniProtKB">
        <authorList>
            <consortium name="RefSeq"/>
        </authorList>
    </citation>
    <scope>IDENTIFICATION</scope>
</reference>
<dbReference type="PANTHER" id="PTHR19303:SF74">
    <property type="entry name" value="POGO TRANSPOSABLE ELEMENT WITH KRAB DOMAIN"/>
    <property type="match status" value="1"/>
</dbReference>
<dbReference type="InterPro" id="IPR050863">
    <property type="entry name" value="CenT-Element_Derived"/>
</dbReference>
<dbReference type="Gene3D" id="3.30.420.10">
    <property type="entry name" value="Ribonuclease H-like superfamily/Ribonuclease H"/>
    <property type="match status" value="1"/>
</dbReference>
<dbReference type="GeneID" id="136090261"/>
<organism evidence="3 5">
    <name type="scientific">Hydra vulgaris</name>
    <name type="common">Hydra</name>
    <name type="synonym">Hydra attenuata</name>
    <dbReference type="NCBI Taxonomy" id="6087"/>
    <lineage>
        <taxon>Eukaryota</taxon>
        <taxon>Metazoa</taxon>
        <taxon>Cnidaria</taxon>
        <taxon>Hydrozoa</taxon>
        <taxon>Hydroidolina</taxon>
        <taxon>Anthoathecata</taxon>
        <taxon>Aplanulata</taxon>
        <taxon>Hydridae</taxon>
        <taxon>Hydra</taxon>
    </lineage>
</organism>
<dbReference type="RefSeq" id="XP_065672585.1">
    <property type="nucleotide sequence ID" value="XM_065816513.1"/>
</dbReference>
<dbReference type="InterPro" id="IPR036397">
    <property type="entry name" value="RNaseH_sf"/>
</dbReference>
<evidence type="ECO:0000313" key="3">
    <source>
        <dbReference type="Proteomes" id="UP001652625"/>
    </source>
</evidence>
<dbReference type="Pfam" id="PF03184">
    <property type="entry name" value="DDE_1"/>
    <property type="match status" value="1"/>
</dbReference>
<dbReference type="Proteomes" id="UP001652625">
    <property type="component" value="Chromosome 13"/>
</dbReference>
<feature type="domain" description="DDE-1" evidence="2">
    <location>
        <begin position="34"/>
        <end position="190"/>
    </location>
</feature>
<sequence length="258" mass="28856">MRPDRVVARRGFRQIVRVTSAERGALVTMALAVSVIGNSIPPYFIFPRVNFKSHFIRDGPIGCDGSAHSSGWMTETNFLKYIKHFSIHARCSIDCPCLVLIDNHSSHLDVAVLDFCKENGITLLSFPAHCSHKLQPLDRSVYGPFKKFVNSACDAWATVNKQPMTICDIPGIVKTALSNAITPRNIISGFHATGIYPFNRDIFPESDFLPSYLTDRPDPNTKMSSVDFSISKQTPRNEVSAVDCKQKKFKKFNSNEKI</sequence>
<name>A0ABM4DDV2_HYDVU</name>
<dbReference type="RefSeq" id="XP_065672584.1">
    <property type="nucleotide sequence ID" value="XM_065816512.1"/>
</dbReference>
<keyword evidence="3" id="KW-1185">Reference proteome</keyword>
<evidence type="ECO:0000259" key="2">
    <source>
        <dbReference type="Pfam" id="PF03184"/>
    </source>
</evidence>
<keyword evidence="1" id="KW-0812">Transmembrane</keyword>
<protein>
    <submittedName>
        <fullName evidence="4 5">Uncharacterized protein LOC136090261</fullName>
    </submittedName>
</protein>
<keyword evidence="1" id="KW-1133">Transmembrane helix</keyword>
<proteinExistence type="predicted"/>
<accession>A0ABM4DDV2</accession>
<keyword evidence="1" id="KW-0472">Membrane</keyword>
<gene>
    <name evidence="4 5" type="primary">LOC136090261</name>
</gene>
<evidence type="ECO:0000313" key="4">
    <source>
        <dbReference type="RefSeq" id="XP_065672584.1"/>
    </source>
</evidence>
<evidence type="ECO:0000256" key="1">
    <source>
        <dbReference type="SAM" id="Phobius"/>
    </source>
</evidence>
<evidence type="ECO:0000313" key="5">
    <source>
        <dbReference type="RefSeq" id="XP_065672585.1"/>
    </source>
</evidence>
<dbReference type="InterPro" id="IPR004875">
    <property type="entry name" value="DDE_SF_endonuclease_dom"/>
</dbReference>
<dbReference type="PANTHER" id="PTHR19303">
    <property type="entry name" value="TRANSPOSON"/>
    <property type="match status" value="1"/>
</dbReference>